<reference evidence="1 2" key="1">
    <citation type="journal article" date="2024" name="G3 (Bethesda)">
        <title>Genome assembly of Hibiscus sabdariffa L. provides insights into metabolisms of medicinal natural products.</title>
        <authorList>
            <person name="Kim T."/>
        </authorList>
    </citation>
    <scope>NUCLEOTIDE SEQUENCE [LARGE SCALE GENOMIC DNA]</scope>
    <source>
        <strain evidence="1">TK-2024</strain>
        <tissue evidence="1">Old leaves</tissue>
    </source>
</reference>
<organism evidence="1 2">
    <name type="scientific">Hibiscus sabdariffa</name>
    <name type="common">roselle</name>
    <dbReference type="NCBI Taxonomy" id="183260"/>
    <lineage>
        <taxon>Eukaryota</taxon>
        <taxon>Viridiplantae</taxon>
        <taxon>Streptophyta</taxon>
        <taxon>Embryophyta</taxon>
        <taxon>Tracheophyta</taxon>
        <taxon>Spermatophyta</taxon>
        <taxon>Magnoliopsida</taxon>
        <taxon>eudicotyledons</taxon>
        <taxon>Gunneridae</taxon>
        <taxon>Pentapetalae</taxon>
        <taxon>rosids</taxon>
        <taxon>malvids</taxon>
        <taxon>Malvales</taxon>
        <taxon>Malvaceae</taxon>
        <taxon>Malvoideae</taxon>
        <taxon>Hibiscus</taxon>
    </lineage>
</organism>
<protein>
    <submittedName>
        <fullName evidence="1">Uncharacterized protein</fullName>
    </submittedName>
</protein>
<accession>A0ABR2S0Z9</accession>
<name>A0ABR2S0Z9_9ROSI</name>
<comment type="caution">
    <text evidence="1">The sequence shown here is derived from an EMBL/GenBank/DDBJ whole genome shotgun (WGS) entry which is preliminary data.</text>
</comment>
<evidence type="ECO:0000313" key="1">
    <source>
        <dbReference type="EMBL" id="KAK9018622.1"/>
    </source>
</evidence>
<sequence length="98" mass="11540">MSVSRQMFFLLISRSFHSELLQYNFLPLSPAAFGSAKADQFPTDYLKSQINLQQCKCSGCRWRAREIKTDLHTFFHYVHERDQVIRANFMEMMPQSSV</sequence>
<gene>
    <name evidence="1" type="ORF">V6N11_001592</name>
</gene>
<dbReference type="Proteomes" id="UP001396334">
    <property type="component" value="Unassembled WGS sequence"/>
</dbReference>
<dbReference type="EMBL" id="JBBPBN010000019">
    <property type="protein sequence ID" value="KAK9018622.1"/>
    <property type="molecule type" value="Genomic_DNA"/>
</dbReference>
<keyword evidence="2" id="KW-1185">Reference proteome</keyword>
<evidence type="ECO:0000313" key="2">
    <source>
        <dbReference type="Proteomes" id="UP001396334"/>
    </source>
</evidence>
<proteinExistence type="predicted"/>